<dbReference type="Proteomes" id="UP000026961">
    <property type="component" value="Chromosome 3"/>
</dbReference>
<evidence type="ECO:0000313" key="2">
    <source>
        <dbReference type="Proteomes" id="UP000026961"/>
    </source>
</evidence>
<proteinExistence type="predicted"/>
<organism evidence="1">
    <name type="scientific">Oryza glumipatula</name>
    <dbReference type="NCBI Taxonomy" id="40148"/>
    <lineage>
        <taxon>Eukaryota</taxon>
        <taxon>Viridiplantae</taxon>
        <taxon>Streptophyta</taxon>
        <taxon>Embryophyta</taxon>
        <taxon>Tracheophyta</taxon>
        <taxon>Spermatophyta</taxon>
        <taxon>Magnoliopsida</taxon>
        <taxon>Liliopsida</taxon>
        <taxon>Poales</taxon>
        <taxon>Poaceae</taxon>
        <taxon>BOP clade</taxon>
        <taxon>Oryzoideae</taxon>
        <taxon>Oryzeae</taxon>
        <taxon>Oryzinae</taxon>
        <taxon>Oryza</taxon>
    </lineage>
</organism>
<keyword evidence="2" id="KW-1185">Reference proteome</keyword>
<sequence length="149" mass="16686">MALTSRTYNLINSPWWIGKFQGEVFDASPSRARKKGRCAVRRSSALSIHGVPQPCGQLLWVLGFRRAARLGGQGRRPAGGARAARVQPAARLIVSLFLESDVEINLRNYRAQGRVTPWEGERRRRGLGRRTAAAQEDMWGEGDDLWGRM</sequence>
<evidence type="ECO:0000313" key="1">
    <source>
        <dbReference type="EnsemblPlants" id="OGLUM03G16270.1"/>
    </source>
</evidence>
<dbReference type="EnsemblPlants" id="OGLUM03G16270.1">
    <property type="protein sequence ID" value="OGLUM03G16270.1"/>
    <property type="gene ID" value="OGLUM03G16270"/>
</dbReference>
<protein>
    <submittedName>
        <fullName evidence="1">Uncharacterized protein</fullName>
    </submittedName>
</protein>
<reference evidence="1" key="2">
    <citation type="submission" date="2018-05" db="EMBL/GenBank/DDBJ databases">
        <title>OgluRS3 (Oryza glumaepatula Reference Sequence Version 3).</title>
        <authorList>
            <person name="Zhang J."/>
            <person name="Kudrna D."/>
            <person name="Lee S."/>
            <person name="Talag J."/>
            <person name="Welchert J."/>
            <person name="Wing R.A."/>
        </authorList>
    </citation>
    <scope>NUCLEOTIDE SEQUENCE [LARGE SCALE GENOMIC DNA]</scope>
</reference>
<reference evidence="1" key="1">
    <citation type="submission" date="2015-04" db="UniProtKB">
        <authorList>
            <consortium name="EnsemblPlants"/>
        </authorList>
    </citation>
    <scope>IDENTIFICATION</scope>
</reference>
<dbReference type="Gramene" id="OGLUM03G16270.1">
    <property type="protein sequence ID" value="OGLUM03G16270.1"/>
    <property type="gene ID" value="OGLUM03G16270"/>
</dbReference>
<accession>A0A0D9Z6R8</accession>
<dbReference type="AlphaFoldDB" id="A0A0D9Z6R8"/>
<name>A0A0D9Z6R8_9ORYZ</name>
<dbReference type="HOGENOM" id="CLU_146985_0_0_1"/>